<organism evidence="1 2">
    <name type="scientific">Caldimonas caldifontis</name>
    <dbReference type="NCBI Taxonomy" id="1452508"/>
    <lineage>
        <taxon>Bacteria</taxon>
        <taxon>Pseudomonadati</taxon>
        <taxon>Pseudomonadota</taxon>
        <taxon>Betaproteobacteria</taxon>
        <taxon>Burkholderiales</taxon>
        <taxon>Sphaerotilaceae</taxon>
        <taxon>Caldimonas</taxon>
    </lineage>
</organism>
<dbReference type="SUPFAM" id="SSF81901">
    <property type="entry name" value="HCP-like"/>
    <property type="match status" value="1"/>
</dbReference>
<dbReference type="InterPro" id="IPR011990">
    <property type="entry name" value="TPR-like_helical_dom_sf"/>
</dbReference>
<dbReference type="Gene3D" id="1.25.40.10">
    <property type="entry name" value="Tetratricopeptide repeat domain"/>
    <property type="match status" value="1"/>
</dbReference>
<dbReference type="PANTHER" id="PTHR11102">
    <property type="entry name" value="SEL-1-LIKE PROTEIN"/>
    <property type="match status" value="1"/>
</dbReference>
<dbReference type="AlphaFoldDB" id="A0A2S5SST8"/>
<dbReference type="InterPro" id="IPR006597">
    <property type="entry name" value="Sel1-like"/>
</dbReference>
<accession>A0A2S5SST8</accession>
<comment type="caution">
    <text evidence="1">The sequence shown here is derived from an EMBL/GenBank/DDBJ whole genome shotgun (WGS) entry which is preliminary data.</text>
</comment>
<reference evidence="1 2" key="1">
    <citation type="submission" date="2018-02" db="EMBL/GenBank/DDBJ databases">
        <title>Reclassifiation of [Polyangium] brachysporum DSM 7029 as Guopingzhaonella breviflexa gen. nov., sp. nov., a member of the family Comamonadaceae.</title>
        <authorList>
            <person name="Tang B."/>
        </authorList>
    </citation>
    <scope>NUCLEOTIDE SEQUENCE [LARGE SCALE GENOMIC DNA]</scope>
    <source>
        <strain evidence="1 2">BCRC 80649</strain>
    </source>
</reference>
<evidence type="ECO:0000313" key="1">
    <source>
        <dbReference type="EMBL" id="PPE65754.1"/>
    </source>
</evidence>
<protein>
    <submittedName>
        <fullName evidence="1">Sel1 repeat family protein</fullName>
    </submittedName>
</protein>
<dbReference type="Pfam" id="PF08238">
    <property type="entry name" value="Sel1"/>
    <property type="match status" value="4"/>
</dbReference>
<evidence type="ECO:0000313" key="2">
    <source>
        <dbReference type="Proteomes" id="UP000238605"/>
    </source>
</evidence>
<dbReference type="EMBL" id="PSNX01000011">
    <property type="protein sequence ID" value="PPE65754.1"/>
    <property type="molecule type" value="Genomic_DNA"/>
</dbReference>
<dbReference type="PANTHER" id="PTHR11102:SF160">
    <property type="entry name" value="ERAD-ASSOCIATED E3 UBIQUITIN-PROTEIN LIGASE COMPONENT HRD3"/>
    <property type="match status" value="1"/>
</dbReference>
<gene>
    <name evidence="1" type="ORF">C1704_12630</name>
</gene>
<proteinExistence type="predicted"/>
<dbReference type="RefSeq" id="WP_104303088.1">
    <property type="nucleotide sequence ID" value="NZ_PSNX01000011.1"/>
</dbReference>
<dbReference type="InterPro" id="IPR050767">
    <property type="entry name" value="Sel1_AlgK"/>
</dbReference>
<dbReference type="SMART" id="SM00671">
    <property type="entry name" value="SEL1"/>
    <property type="match status" value="4"/>
</dbReference>
<name>A0A2S5SST8_9BURK</name>
<dbReference type="Proteomes" id="UP000238605">
    <property type="component" value="Unassembled WGS sequence"/>
</dbReference>
<keyword evidence="2" id="KW-1185">Reference proteome</keyword>
<dbReference type="OrthoDB" id="8912283at2"/>
<sequence>MPMRTWRRWMRGRVQGLAAAVGLGLLGGAWAQPAPLPGGVFVTPEGLQRYLQERRDIDHALVEHQAGRWPEAERRFTALAEQGSPVGRYNLAMMHVRREAAQSSLNKALELLEASAAQGFVRSEHALGEIYERGLTGRPDHVRSVQWYLKAAEHGHVDAQVAAGTAYYLGRGVPQDLALAAEWYRRAALQGEMGAQYLLGSMYEKGLGVPKDARLARYWYDAAAANGDEAAPYKVKEMDEILKGKAL</sequence>